<organism evidence="1">
    <name type="scientific">viral metagenome</name>
    <dbReference type="NCBI Taxonomy" id="1070528"/>
    <lineage>
        <taxon>unclassified sequences</taxon>
        <taxon>metagenomes</taxon>
        <taxon>organismal metagenomes</taxon>
    </lineage>
</organism>
<proteinExistence type="predicted"/>
<sequence>MLPLNVDNQSATILFYLVLKVKTSLSRVKHVCKYDYDGKTEQLLLSCGKEGANWAWFQEHHERDKIASLSISEITDMTRPELEGYILQHLNDFSDDPDDNSTERFHKKIQEGCILVCKCEHLKNAF</sequence>
<reference evidence="1" key="1">
    <citation type="journal article" date="2020" name="Nature">
        <title>Giant virus diversity and host interactions through global metagenomics.</title>
        <authorList>
            <person name="Schulz F."/>
            <person name="Roux S."/>
            <person name="Paez-Espino D."/>
            <person name="Jungbluth S."/>
            <person name="Walsh D.A."/>
            <person name="Denef V.J."/>
            <person name="McMahon K.D."/>
            <person name="Konstantinidis K.T."/>
            <person name="Eloe-Fadrosh E.A."/>
            <person name="Kyrpides N.C."/>
            <person name="Woyke T."/>
        </authorList>
    </citation>
    <scope>NUCLEOTIDE SEQUENCE</scope>
    <source>
        <strain evidence="1">GVMAG-M-3300021079-18</strain>
    </source>
</reference>
<evidence type="ECO:0000313" key="1">
    <source>
        <dbReference type="EMBL" id="QHT03401.1"/>
    </source>
</evidence>
<dbReference type="AlphaFoldDB" id="A0A6C0CG37"/>
<name>A0A6C0CG37_9ZZZZ</name>
<protein>
    <submittedName>
        <fullName evidence="1">Uncharacterized protein</fullName>
    </submittedName>
</protein>
<accession>A0A6C0CG37</accession>
<dbReference type="EMBL" id="MN739411">
    <property type="protein sequence ID" value="QHT03401.1"/>
    <property type="molecule type" value="Genomic_DNA"/>
</dbReference>